<gene>
    <name evidence="2" type="ORF">PHYSODRAFT_258325</name>
</gene>
<evidence type="ECO:0000256" key="1">
    <source>
        <dbReference type="SAM" id="MobiDB-lite"/>
    </source>
</evidence>
<name>G5ABX8_PHYSP</name>
<dbReference type="EMBL" id="JH159163">
    <property type="protein sequence ID" value="EGZ06853.1"/>
    <property type="molecule type" value="Genomic_DNA"/>
</dbReference>
<dbReference type="OMA" id="QWLKRIM"/>
<reference evidence="2 3" key="1">
    <citation type="journal article" date="2006" name="Science">
        <title>Phytophthora genome sequences uncover evolutionary origins and mechanisms of pathogenesis.</title>
        <authorList>
            <person name="Tyler B.M."/>
            <person name="Tripathy S."/>
            <person name="Zhang X."/>
            <person name="Dehal P."/>
            <person name="Jiang R.H."/>
            <person name="Aerts A."/>
            <person name="Arredondo F.D."/>
            <person name="Baxter L."/>
            <person name="Bensasson D."/>
            <person name="Beynon J.L."/>
            <person name="Chapman J."/>
            <person name="Damasceno C.M."/>
            <person name="Dorrance A.E."/>
            <person name="Dou D."/>
            <person name="Dickerman A.W."/>
            <person name="Dubchak I.L."/>
            <person name="Garbelotto M."/>
            <person name="Gijzen M."/>
            <person name="Gordon S.G."/>
            <person name="Govers F."/>
            <person name="Grunwald N.J."/>
            <person name="Huang W."/>
            <person name="Ivors K.L."/>
            <person name="Jones R.W."/>
            <person name="Kamoun S."/>
            <person name="Krampis K."/>
            <person name="Lamour K.H."/>
            <person name="Lee M.K."/>
            <person name="McDonald W.H."/>
            <person name="Medina M."/>
            <person name="Meijer H.J."/>
            <person name="Nordberg E.K."/>
            <person name="Maclean D.J."/>
            <person name="Ospina-Giraldo M.D."/>
            <person name="Morris P.F."/>
            <person name="Phuntumart V."/>
            <person name="Putnam N.H."/>
            <person name="Rash S."/>
            <person name="Rose J.K."/>
            <person name="Sakihama Y."/>
            <person name="Salamov A.A."/>
            <person name="Savidor A."/>
            <person name="Scheuring C.F."/>
            <person name="Smith B.M."/>
            <person name="Sobral B.W."/>
            <person name="Terry A."/>
            <person name="Torto-Alalibo T.A."/>
            <person name="Win J."/>
            <person name="Xu Z."/>
            <person name="Zhang H."/>
            <person name="Grigoriev I.V."/>
            <person name="Rokhsar D.S."/>
            <person name="Boore J.L."/>
        </authorList>
    </citation>
    <scope>NUCLEOTIDE SEQUENCE [LARGE SCALE GENOMIC DNA]</scope>
    <source>
        <strain evidence="2 3">P6497</strain>
    </source>
</reference>
<protein>
    <submittedName>
        <fullName evidence="2">Uncharacterized protein</fullName>
    </submittedName>
</protein>
<dbReference type="GeneID" id="20638965"/>
<dbReference type="KEGG" id="psoj:PHYSODRAFT_258325"/>
<dbReference type="Proteomes" id="UP000002640">
    <property type="component" value="Unassembled WGS sequence"/>
</dbReference>
<feature type="region of interest" description="Disordered" evidence="1">
    <location>
        <begin position="17"/>
        <end position="37"/>
    </location>
</feature>
<feature type="region of interest" description="Disordered" evidence="1">
    <location>
        <begin position="90"/>
        <end position="110"/>
    </location>
</feature>
<sequence length="246" mass="27602">MREIQWLKRIMSELGDDRESTKECVAGNQHEAAHSAVDEDDSELVLLLRAKADPTGCARGVQAAEPEEDEGDYELDQLLQRALMLLRQRDEQGSKVTKAEATSEQDDDDDELDRLLRRAMLLFVERRRLSVPYSAVTGAVEASAKVASTPGSPSMTDGEDDGEDDEEDDELEALLRREMGLLGRRSRVLASNQEPDGELDASTPLAKAATPMDWRKVLCLQQLDKLQRKQTKKNVSAHKRQRDEKQ</sequence>
<evidence type="ECO:0000313" key="3">
    <source>
        <dbReference type="Proteomes" id="UP000002640"/>
    </source>
</evidence>
<evidence type="ECO:0000313" key="2">
    <source>
        <dbReference type="EMBL" id="EGZ06853.1"/>
    </source>
</evidence>
<organism evidence="2 3">
    <name type="scientific">Phytophthora sojae (strain P6497)</name>
    <name type="common">Soybean stem and root rot agent</name>
    <name type="synonym">Phytophthora megasperma f. sp. glycines</name>
    <dbReference type="NCBI Taxonomy" id="1094619"/>
    <lineage>
        <taxon>Eukaryota</taxon>
        <taxon>Sar</taxon>
        <taxon>Stramenopiles</taxon>
        <taxon>Oomycota</taxon>
        <taxon>Peronosporomycetes</taxon>
        <taxon>Peronosporales</taxon>
        <taxon>Peronosporaceae</taxon>
        <taxon>Phytophthora</taxon>
    </lineage>
</organism>
<dbReference type="AlphaFoldDB" id="G5ABX8"/>
<dbReference type="RefSeq" id="XP_009537617.1">
    <property type="nucleotide sequence ID" value="XM_009539322.1"/>
</dbReference>
<feature type="region of interest" description="Disordered" evidence="1">
    <location>
        <begin position="142"/>
        <end position="171"/>
    </location>
</feature>
<dbReference type="SMR" id="G5ABX8"/>
<feature type="compositionally biased region" description="Acidic residues" evidence="1">
    <location>
        <begin position="157"/>
        <end position="171"/>
    </location>
</feature>
<dbReference type="InParanoid" id="G5ABX8"/>
<proteinExistence type="predicted"/>
<accession>G5ABX8</accession>
<feature type="region of interest" description="Disordered" evidence="1">
    <location>
        <begin position="184"/>
        <end position="207"/>
    </location>
</feature>
<keyword evidence="3" id="KW-1185">Reference proteome</keyword>